<dbReference type="AlphaFoldDB" id="A0A098SCC7"/>
<dbReference type="InterPro" id="IPR011006">
    <property type="entry name" value="CheY-like_superfamily"/>
</dbReference>
<dbReference type="InterPro" id="IPR001789">
    <property type="entry name" value="Sig_transdc_resp-reg_receiver"/>
</dbReference>
<dbReference type="STRING" id="1524460.IX84_08535"/>
<dbReference type="Pfam" id="PF00072">
    <property type="entry name" value="Response_reg"/>
    <property type="match status" value="1"/>
</dbReference>
<keyword evidence="5" id="KW-1185">Reference proteome</keyword>
<dbReference type="SMART" id="SM00448">
    <property type="entry name" value="REC"/>
    <property type="match status" value="1"/>
</dbReference>
<dbReference type="SUPFAM" id="SSF52172">
    <property type="entry name" value="CheY-like"/>
    <property type="match status" value="1"/>
</dbReference>
<dbReference type="InterPro" id="IPR050595">
    <property type="entry name" value="Bact_response_regulator"/>
</dbReference>
<reference evidence="4 5" key="1">
    <citation type="journal article" date="2014" name="Int. J. Syst. Evol. Microbiol.">
        <title>Phaeodactylibacter xiamenensis gen. nov., sp. nov., a member of the family Saprospiraceae isolated from the marine alga Phaeodactylum tricornutum.</title>
        <authorList>
            <person name="Chen Z.Jr."/>
            <person name="Lei X."/>
            <person name="Lai Q."/>
            <person name="Li Y."/>
            <person name="Zhang B."/>
            <person name="Zhang J."/>
            <person name="Zhang H."/>
            <person name="Yang L."/>
            <person name="Zheng W."/>
            <person name="Tian Y."/>
            <person name="Yu Z."/>
            <person name="Xu H.Jr."/>
            <person name="Zheng T."/>
        </authorList>
    </citation>
    <scope>NUCLEOTIDE SEQUENCE [LARGE SCALE GENOMIC DNA]</scope>
    <source>
        <strain evidence="4 5">KD52</strain>
    </source>
</reference>
<protein>
    <recommendedName>
        <fullName evidence="3">Response regulatory domain-containing protein</fullName>
    </recommendedName>
</protein>
<dbReference type="RefSeq" id="WP_044218523.1">
    <property type="nucleotide sequence ID" value="NZ_JBKAGJ010000018.1"/>
</dbReference>
<dbReference type="Gene3D" id="3.40.50.2300">
    <property type="match status" value="1"/>
</dbReference>
<keyword evidence="1 2" id="KW-0597">Phosphoprotein</keyword>
<sequence>MKDIKKILICEDEEILLTALKFRLQKQGYELFLAADGAEAETLLKKEKPDMLVTDIDVPVKNGLELVDFIRQDLEWDIPIVMIAPMEEGEGILKAKMAGATDFVTKPFKPVELVLRIRCIFQALEH</sequence>
<proteinExistence type="predicted"/>
<feature type="domain" description="Response regulatory" evidence="3">
    <location>
        <begin position="6"/>
        <end position="121"/>
    </location>
</feature>
<organism evidence="4 5">
    <name type="scientific">Phaeodactylibacter xiamenensis</name>
    <dbReference type="NCBI Taxonomy" id="1524460"/>
    <lineage>
        <taxon>Bacteria</taxon>
        <taxon>Pseudomonadati</taxon>
        <taxon>Bacteroidota</taxon>
        <taxon>Saprospiria</taxon>
        <taxon>Saprospirales</taxon>
        <taxon>Haliscomenobacteraceae</taxon>
        <taxon>Phaeodactylibacter</taxon>
    </lineage>
</organism>
<dbReference type="PANTHER" id="PTHR44591:SF3">
    <property type="entry name" value="RESPONSE REGULATORY DOMAIN-CONTAINING PROTEIN"/>
    <property type="match status" value="1"/>
</dbReference>
<gene>
    <name evidence="4" type="ORF">IX84_08535</name>
</gene>
<dbReference type="PANTHER" id="PTHR44591">
    <property type="entry name" value="STRESS RESPONSE REGULATOR PROTEIN 1"/>
    <property type="match status" value="1"/>
</dbReference>
<evidence type="ECO:0000313" key="5">
    <source>
        <dbReference type="Proteomes" id="UP000029736"/>
    </source>
</evidence>
<evidence type="ECO:0000313" key="4">
    <source>
        <dbReference type="EMBL" id="KGE88697.1"/>
    </source>
</evidence>
<dbReference type="PROSITE" id="PS50110">
    <property type="entry name" value="RESPONSE_REGULATORY"/>
    <property type="match status" value="1"/>
</dbReference>
<accession>A0A098SCC7</accession>
<comment type="caution">
    <text evidence="4">The sequence shown here is derived from an EMBL/GenBank/DDBJ whole genome shotgun (WGS) entry which is preliminary data.</text>
</comment>
<dbReference type="EMBL" id="JPOS01000018">
    <property type="protein sequence ID" value="KGE88697.1"/>
    <property type="molecule type" value="Genomic_DNA"/>
</dbReference>
<evidence type="ECO:0000256" key="1">
    <source>
        <dbReference type="ARBA" id="ARBA00022553"/>
    </source>
</evidence>
<evidence type="ECO:0000256" key="2">
    <source>
        <dbReference type="PROSITE-ProRule" id="PRU00169"/>
    </source>
</evidence>
<name>A0A098SCC7_9BACT</name>
<dbReference type="Proteomes" id="UP000029736">
    <property type="component" value="Unassembled WGS sequence"/>
</dbReference>
<evidence type="ECO:0000259" key="3">
    <source>
        <dbReference type="PROSITE" id="PS50110"/>
    </source>
</evidence>
<feature type="modified residue" description="4-aspartylphosphate" evidence="2">
    <location>
        <position position="55"/>
    </location>
</feature>
<dbReference type="OrthoDB" id="9789181at2"/>
<dbReference type="GO" id="GO:0000160">
    <property type="term" value="P:phosphorelay signal transduction system"/>
    <property type="evidence" value="ECO:0007669"/>
    <property type="project" value="InterPro"/>
</dbReference>